<keyword evidence="6 11" id="KW-0031">Aminopeptidase</keyword>
<evidence type="ECO:0000256" key="1">
    <source>
        <dbReference type="ARBA" id="ARBA00001585"/>
    </source>
</evidence>
<dbReference type="EMBL" id="SRMF01000012">
    <property type="protein sequence ID" value="TGG90639.1"/>
    <property type="molecule type" value="Genomic_DNA"/>
</dbReference>
<feature type="domain" description="AB hydrolase-1" evidence="14">
    <location>
        <begin position="36"/>
        <end position="295"/>
    </location>
</feature>
<feature type="active site" evidence="12">
    <location>
        <position position="263"/>
    </location>
</feature>
<reference evidence="15 16" key="1">
    <citation type="submission" date="2019-04" db="EMBL/GenBank/DDBJ databases">
        <title>Natronospirillum operosus gen. nov., sp. nov., a haloalkaliphilic satellite isolated from decaying biomass of laboratory culture of cyanobacterium Geitlerinema sp. and proposal of Natronospirillaceae fam. nov. and Saccharospirillaceae fam. nov.</title>
        <authorList>
            <person name="Kevbrin V."/>
            <person name="Boltyanskaya Y."/>
            <person name="Koziaeva V."/>
            <person name="Grouzdev D.S."/>
            <person name="Park M."/>
            <person name="Cho J."/>
        </authorList>
    </citation>
    <scope>NUCLEOTIDE SEQUENCE [LARGE SCALE GENOMIC DNA]</scope>
    <source>
        <strain evidence="15 16">G-116</strain>
    </source>
</reference>
<evidence type="ECO:0000256" key="11">
    <source>
        <dbReference type="PIRNR" id="PIRNR006431"/>
    </source>
</evidence>
<sequence length="320" mass="36105">MRYYHPEIQPYREQHLAVGDGHSLWVAESGHPDGIPVLMLHGGPGVGSSERDRQFFNPQHYRMIQFDQRGCGHSTPHGSLEDNTPRHLLADIEQIRRRLGIERWLCFGGSWGTTLALLYGQTYPERVLGFLLRGVFLCRDEDLNWLYEGGAGHVFPEHWQKFRQAVGDESPFLTSYHRRLTGPDELERSRAARAWAAWEGLIATLKPSPKTVARMIGHHTAYSMARLCTHYFSGRDEWLPQPLLAGMDRLAEHPAILVHGRYDMVCPVSNAWDLKQAWPGARLEIIREAGHSAHDPAMVDGLVKAAEDLAHMLGAPESSA</sequence>
<evidence type="ECO:0000256" key="8">
    <source>
        <dbReference type="ARBA" id="ARBA00022670"/>
    </source>
</evidence>
<dbReference type="AlphaFoldDB" id="A0A4Z0WBI3"/>
<keyword evidence="16" id="KW-1185">Reference proteome</keyword>
<dbReference type="Pfam" id="PF00561">
    <property type="entry name" value="Abhydrolase_1"/>
    <property type="match status" value="1"/>
</dbReference>
<evidence type="ECO:0000256" key="2">
    <source>
        <dbReference type="ARBA" id="ARBA00004496"/>
    </source>
</evidence>
<evidence type="ECO:0000313" key="15">
    <source>
        <dbReference type="EMBL" id="TGG90639.1"/>
    </source>
</evidence>
<evidence type="ECO:0000313" key="16">
    <source>
        <dbReference type="Proteomes" id="UP000297475"/>
    </source>
</evidence>
<feature type="active site" description="Nucleophile" evidence="12">
    <location>
        <position position="110"/>
    </location>
</feature>
<evidence type="ECO:0000256" key="12">
    <source>
        <dbReference type="PIRSR" id="PIRSR006431-1"/>
    </source>
</evidence>
<feature type="active site" description="Proton donor" evidence="12">
    <location>
        <position position="291"/>
    </location>
</feature>
<dbReference type="GO" id="GO:0006508">
    <property type="term" value="P:proteolysis"/>
    <property type="evidence" value="ECO:0007669"/>
    <property type="project" value="UniProtKB-KW"/>
</dbReference>
<dbReference type="EC" id="3.4.11.5" evidence="4 11"/>
<keyword evidence="9 11" id="KW-0378">Hydrolase</keyword>
<name>A0A4Z0WBI3_9GAMM</name>
<dbReference type="InterPro" id="IPR005944">
    <property type="entry name" value="Pro_iminopeptidase"/>
</dbReference>
<organism evidence="15 16">
    <name type="scientific">Natronospirillum operosum</name>
    <dbReference type="NCBI Taxonomy" id="2759953"/>
    <lineage>
        <taxon>Bacteria</taxon>
        <taxon>Pseudomonadati</taxon>
        <taxon>Pseudomonadota</taxon>
        <taxon>Gammaproteobacteria</taxon>
        <taxon>Oceanospirillales</taxon>
        <taxon>Natronospirillaceae</taxon>
        <taxon>Natronospirillum</taxon>
    </lineage>
</organism>
<comment type="similarity">
    <text evidence="3 11 13">Belongs to the peptidase S33 family.</text>
</comment>
<dbReference type="InterPro" id="IPR000073">
    <property type="entry name" value="AB_hydrolase_1"/>
</dbReference>
<comment type="subcellular location">
    <subcellularLocation>
        <location evidence="2 11">Cytoplasm</location>
    </subcellularLocation>
</comment>
<evidence type="ECO:0000256" key="13">
    <source>
        <dbReference type="RuleBase" id="RU003421"/>
    </source>
</evidence>
<keyword evidence="8 11" id="KW-0645">Protease</keyword>
<evidence type="ECO:0000256" key="5">
    <source>
        <dbReference type="ARBA" id="ARBA00021843"/>
    </source>
</evidence>
<dbReference type="PIRSF" id="PIRSF006431">
    <property type="entry name" value="Pept_S33"/>
    <property type="match status" value="1"/>
</dbReference>
<dbReference type="OrthoDB" id="9775557at2"/>
<gene>
    <name evidence="15" type="primary">pip</name>
    <name evidence="15" type="ORF">E4656_18115</name>
</gene>
<keyword evidence="7 11" id="KW-0963">Cytoplasm</keyword>
<evidence type="ECO:0000259" key="14">
    <source>
        <dbReference type="Pfam" id="PF00561"/>
    </source>
</evidence>
<evidence type="ECO:0000256" key="7">
    <source>
        <dbReference type="ARBA" id="ARBA00022490"/>
    </source>
</evidence>
<dbReference type="NCBIfam" id="TIGR01249">
    <property type="entry name" value="pro_imino_pep_1"/>
    <property type="match status" value="1"/>
</dbReference>
<dbReference type="PRINTS" id="PR00793">
    <property type="entry name" value="PROAMNOPTASE"/>
</dbReference>
<evidence type="ECO:0000256" key="3">
    <source>
        <dbReference type="ARBA" id="ARBA00010088"/>
    </source>
</evidence>
<dbReference type="InterPro" id="IPR002410">
    <property type="entry name" value="Peptidase_S33"/>
</dbReference>
<evidence type="ECO:0000256" key="9">
    <source>
        <dbReference type="ARBA" id="ARBA00022801"/>
    </source>
</evidence>
<protein>
    <recommendedName>
        <fullName evidence="5 11">Proline iminopeptidase</fullName>
        <shortName evidence="11">PIP</shortName>
        <ecNumber evidence="4 11">3.4.11.5</ecNumber>
    </recommendedName>
    <alternativeName>
        <fullName evidence="10 11">Prolyl aminopeptidase</fullName>
    </alternativeName>
</protein>
<dbReference type="RefSeq" id="WP_135484727.1">
    <property type="nucleotide sequence ID" value="NZ_SRMF01000012.1"/>
</dbReference>
<dbReference type="Gene3D" id="3.40.50.1820">
    <property type="entry name" value="alpha/beta hydrolase"/>
    <property type="match status" value="1"/>
</dbReference>
<dbReference type="Proteomes" id="UP000297475">
    <property type="component" value="Unassembled WGS sequence"/>
</dbReference>
<evidence type="ECO:0000256" key="6">
    <source>
        <dbReference type="ARBA" id="ARBA00022438"/>
    </source>
</evidence>
<dbReference type="PANTHER" id="PTHR43722">
    <property type="entry name" value="PROLINE IMINOPEPTIDASE"/>
    <property type="match status" value="1"/>
</dbReference>
<dbReference type="GO" id="GO:0005737">
    <property type="term" value="C:cytoplasm"/>
    <property type="evidence" value="ECO:0007669"/>
    <property type="project" value="UniProtKB-SubCell"/>
</dbReference>
<dbReference type="GO" id="GO:0004177">
    <property type="term" value="F:aminopeptidase activity"/>
    <property type="evidence" value="ECO:0007669"/>
    <property type="project" value="UniProtKB-UniRule"/>
</dbReference>
<evidence type="ECO:0000256" key="10">
    <source>
        <dbReference type="ARBA" id="ARBA00029605"/>
    </source>
</evidence>
<proteinExistence type="inferred from homology"/>
<comment type="catalytic activity">
    <reaction evidence="1 11 13">
        <text>Release of N-terminal proline from a peptide.</text>
        <dbReference type="EC" id="3.4.11.5"/>
    </reaction>
</comment>
<dbReference type="PANTHER" id="PTHR43722:SF1">
    <property type="entry name" value="PROLINE IMINOPEPTIDASE"/>
    <property type="match status" value="1"/>
</dbReference>
<dbReference type="InterPro" id="IPR029058">
    <property type="entry name" value="AB_hydrolase_fold"/>
</dbReference>
<dbReference type="SUPFAM" id="SSF53474">
    <property type="entry name" value="alpha/beta-Hydrolases"/>
    <property type="match status" value="1"/>
</dbReference>
<evidence type="ECO:0000256" key="4">
    <source>
        <dbReference type="ARBA" id="ARBA00012568"/>
    </source>
</evidence>
<accession>A0A4Z0WBI3</accession>
<comment type="caution">
    <text evidence="15">The sequence shown here is derived from an EMBL/GenBank/DDBJ whole genome shotgun (WGS) entry which is preliminary data.</text>
</comment>